<sequence length="115" mass="12971">MALWPLNDLEVAQSHLQRSVDLLESQQRHEMSGNAMQSQVQSMQSYEALCKVLIALNRNNDALFIAERSRTRPLMNEKQGFGLSSITSSEQIVDMAKGQNAAILYYSLTSDGMRY</sequence>
<name>A0ABP0ZWH5_9BRYO</name>
<accession>A0ABP0ZWH5</accession>
<dbReference type="EMBL" id="CAXHBF010000006">
    <property type="protein sequence ID" value="CAK9854765.1"/>
    <property type="molecule type" value="Genomic_DNA"/>
</dbReference>
<organism evidence="1 2">
    <name type="scientific">Sphagnum jensenii</name>
    <dbReference type="NCBI Taxonomy" id="128206"/>
    <lineage>
        <taxon>Eukaryota</taxon>
        <taxon>Viridiplantae</taxon>
        <taxon>Streptophyta</taxon>
        <taxon>Embryophyta</taxon>
        <taxon>Bryophyta</taxon>
        <taxon>Sphagnophytina</taxon>
        <taxon>Sphagnopsida</taxon>
        <taxon>Sphagnales</taxon>
        <taxon>Sphagnaceae</taxon>
        <taxon>Sphagnum</taxon>
    </lineage>
</organism>
<dbReference type="Proteomes" id="UP001497522">
    <property type="component" value="Unassembled WGS sequence"/>
</dbReference>
<evidence type="ECO:0000313" key="1">
    <source>
        <dbReference type="EMBL" id="CAK9854765.1"/>
    </source>
</evidence>
<proteinExistence type="predicted"/>
<keyword evidence="2" id="KW-1185">Reference proteome</keyword>
<protein>
    <submittedName>
        <fullName evidence="1">Uncharacterized protein</fullName>
    </submittedName>
</protein>
<gene>
    <name evidence="1" type="ORF">CSSPJE1EN2_LOCUS24697</name>
</gene>
<comment type="caution">
    <text evidence="1">The sequence shown here is derived from an EMBL/GenBank/DDBJ whole genome shotgun (WGS) entry which is preliminary data.</text>
</comment>
<evidence type="ECO:0000313" key="2">
    <source>
        <dbReference type="Proteomes" id="UP001497522"/>
    </source>
</evidence>
<reference evidence="1" key="1">
    <citation type="submission" date="2024-03" db="EMBL/GenBank/DDBJ databases">
        <authorList>
            <consortium name="ELIXIR-Norway"/>
            <consortium name="Elixir Norway"/>
        </authorList>
    </citation>
    <scope>NUCLEOTIDE SEQUENCE</scope>
</reference>